<reference evidence="2" key="1">
    <citation type="submission" date="2021-12" db="EMBL/GenBank/DDBJ databases">
        <title>Comparative genomics, transcriptomics and evolutionary studies reveal genomic signatures of adaptation to plant cell wall in hemibiotrophic fungi.</title>
        <authorList>
            <consortium name="DOE Joint Genome Institute"/>
            <person name="Baroncelli R."/>
            <person name="Diaz J.F."/>
            <person name="Benocci T."/>
            <person name="Peng M."/>
            <person name="Battaglia E."/>
            <person name="Haridas S."/>
            <person name="Andreopoulos W."/>
            <person name="Labutti K."/>
            <person name="Pangilinan J."/>
            <person name="Floch G.L."/>
            <person name="Makela M.R."/>
            <person name="Henrissat B."/>
            <person name="Grigoriev I.V."/>
            <person name="Crouch J.A."/>
            <person name="De Vries R.P."/>
            <person name="Sukno S.A."/>
            <person name="Thon M.R."/>
        </authorList>
    </citation>
    <scope>NUCLEOTIDE SEQUENCE</scope>
    <source>
        <strain evidence="2">CBS 112980</strain>
    </source>
</reference>
<accession>A0AAD8URF5</accession>
<feature type="signal peptide" evidence="1">
    <location>
        <begin position="1"/>
        <end position="26"/>
    </location>
</feature>
<gene>
    <name evidence="2" type="ORF">BDZ83DRAFT_621045</name>
</gene>
<protein>
    <submittedName>
        <fullName evidence="2">Uncharacterized protein</fullName>
    </submittedName>
</protein>
<comment type="caution">
    <text evidence="2">The sequence shown here is derived from an EMBL/GenBank/DDBJ whole genome shotgun (WGS) entry which is preliminary data.</text>
</comment>
<proteinExistence type="predicted"/>
<dbReference type="RefSeq" id="XP_060365120.1">
    <property type="nucleotide sequence ID" value="XM_060508224.1"/>
</dbReference>
<dbReference type="Proteomes" id="UP001244207">
    <property type="component" value="Unassembled WGS sequence"/>
</dbReference>
<evidence type="ECO:0000313" key="2">
    <source>
        <dbReference type="EMBL" id="KAK1725065.1"/>
    </source>
</evidence>
<dbReference type="AlphaFoldDB" id="A0AAD8URF5"/>
<feature type="chain" id="PRO_5041973339" evidence="1">
    <location>
        <begin position="27"/>
        <end position="71"/>
    </location>
</feature>
<evidence type="ECO:0000313" key="3">
    <source>
        <dbReference type="Proteomes" id="UP001244207"/>
    </source>
</evidence>
<dbReference type="GeneID" id="85392123"/>
<dbReference type="EMBL" id="JAHMHS010000045">
    <property type="protein sequence ID" value="KAK1725065.1"/>
    <property type="molecule type" value="Genomic_DNA"/>
</dbReference>
<organism evidence="2 3">
    <name type="scientific">Glomerella acutata</name>
    <name type="common">Colletotrichum acutatum</name>
    <dbReference type="NCBI Taxonomy" id="27357"/>
    <lineage>
        <taxon>Eukaryota</taxon>
        <taxon>Fungi</taxon>
        <taxon>Dikarya</taxon>
        <taxon>Ascomycota</taxon>
        <taxon>Pezizomycotina</taxon>
        <taxon>Sordariomycetes</taxon>
        <taxon>Hypocreomycetidae</taxon>
        <taxon>Glomerellales</taxon>
        <taxon>Glomerellaceae</taxon>
        <taxon>Colletotrichum</taxon>
        <taxon>Colletotrichum acutatum species complex</taxon>
    </lineage>
</organism>
<name>A0AAD8URF5_GLOAC</name>
<keyword evidence="3" id="KW-1185">Reference proteome</keyword>
<evidence type="ECO:0000256" key="1">
    <source>
        <dbReference type="SAM" id="SignalP"/>
    </source>
</evidence>
<sequence length="71" mass="7709">MSRCKGRSIQLCMALFLLVFVPAVPGIRQMLKVSFPADPPVHCTCTCTLKVNIVCTFSPVPTLPEVGAYLV</sequence>
<keyword evidence="1" id="KW-0732">Signal</keyword>